<evidence type="ECO:0000313" key="8">
    <source>
        <dbReference type="EMBL" id="ASG64900.1"/>
    </source>
</evidence>
<evidence type="ECO:0000256" key="4">
    <source>
        <dbReference type="ARBA" id="ARBA00022759"/>
    </source>
</evidence>
<evidence type="ECO:0000256" key="3">
    <source>
        <dbReference type="ARBA" id="ARBA00022722"/>
    </source>
</evidence>
<evidence type="ECO:0000256" key="1">
    <source>
        <dbReference type="ARBA" id="ARBA00006620"/>
    </source>
</evidence>
<evidence type="ECO:0000256" key="2">
    <source>
        <dbReference type="ARBA" id="ARBA00022649"/>
    </source>
</evidence>
<dbReference type="SUPFAM" id="SSF54786">
    <property type="entry name" value="YcfA/nrd intein domain"/>
    <property type="match status" value="1"/>
</dbReference>
<dbReference type="InterPro" id="IPR012933">
    <property type="entry name" value="HicA_mRNA_interferase"/>
</dbReference>
<dbReference type="Gene3D" id="3.30.920.30">
    <property type="entry name" value="Hypothetical protein"/>
    <property type="match status" value="1"/>
</dbReference>
<evidence type="ECO:0000256" key="5">
    <source>
        <dbReference type="ARBA" id="ARBA00022801"/>
    </source>
</evidence>
<accession>A0ABM6LQS8</accession>
<protein>
    <submittedName>
        <fullName evidence="8">mRNA interferase</fullName>
    </submittedName>
</protein>
<dbReference type="Proteomes" id="UP000197717">
    <property type="component" value="Chromosome"/>
</dbReference>
<keyword evidence="4" id="KW-0255">Endonuclease</keyword>
<proteinExistence type="inferred from homology"/>
<evidence type="ECO:0000256" key="6">
    <source>
        <dbReference type="ARBA" id="ARBA00022884"/>
    </source>
</evidence>
<evidence type="ECO:0000313" key="9">
    <source>
        <dbReference type="Proteomes" id="UP000197717"/>
    </source>
</evidence>
<sequence length="61" mass="7102">MKQSAFRRWLEKQGVEVRQGTNHLKLYFQGKQSVMPRHPGKEIGEGLRSAIIKQLGLKKRQ</sequence>
<keyword evidence="5" id="KW-0378">Hydrolase</keyword>
<dbReference type="RefSeq" id="WP_088767353.1">
    <property type="nucleotide sequence ID" value="NZ_CP022133.1"/>
</dbReference>
<organism evidence="8 9">
    <name type="scientific">Idiomarina piscisalsi</name>
    <dbReference type="NCBI Taxonomy" id="1096243"/>
    <lineage>
        <taxon>Bacteria</taxon>
        <taxon>Pseudomonadati</taxon>
        <taxon>Pseudomonadota</taxon>
        <taxon>Gammaproteobacteria</taxon>
        <taxon>Alteromonadales</taxon>
        <taxon>Idiomarinaceae</taxon>
        <taxon>Idiomarina</taxon>
    </lineage>
</organism>
<dbReference type="EMBL" id="CP022133">
    <property type="protein sequence ID" value="ASG64900.1"/>
    <property type="molecule type" value="Genomic_DNA"/>
</dbReference>
<gene>
    <name evidence="8" type="ORF">CEW91_01430</name>
</gene>
<keyword evidence="2" id="KW-1277">Toxin-antitoxin system</keyword>
<dbReference type="Pfam" id="PF07927">
    <property type="entry name" value="HicA_toxin"/>
    <property type="match status" value="1"/>
</dbReference>
<reference evidence="8 9" key="1">
    <citation type="submission" date="2017-06" db="EMBL/GenBank/DDBJ databases">
        <title>Complete genome sequence of Idiomarina piscisalsi strain 10PY1A isolated from soil of Soudi Arabia.</title>
        <authorList>
            <person name="Kim M.-C."/>
            <person name="Jung B.K."/>
            <person name="Budiyanto F."/>
            <person name="Nzila A."/>
            <person name="Shin J.-H."/>
        </authorList>
    </citation>
    <scope>NUCLEOTIDE SEQUENCE [LARGE SCALE GENOMIC DNA]</scope>
    <source>
        <strain evidence="8 9">10PY1A</strain>
    </source>
</reference>
<keyword evidence="6" id="KW-0694">RNA-binding</keyword>
<evidence type="ECO:0000256" key="7">
    <source>
        <dbReference type="ARBA" id="ARBA00023016"/>
    </source>
</evidence>
<dbReference type="InterPro" id="IPR038570">
    <property type="entry name" value="HicA_sf"/>
</dbReference>
<keyword evidence="3" id="KW-0540">Nuclease</keyword>
<keyword evidence="9" id="KW-1185">Reference proteome</keyword>
<comment type="similarity">
    <text evidence="1">Belongs to the HicA mRNA interferase family.</text>
</comment>
<keyword evidence="7" id="KW-0346">Stress response</keyword>
<name>A0ABM6LQS8_9GAMM</name>